<comment type="caution">
    <text evidence="7">The sequence shown here is derived from an EMBL/GenBank/DDBJ whole genome shotgun (WGS) entry which is preliminary data.</text>
</comment>
<sequence>MNKHTKWIGAAAILATTSLALAACSADDDAANNGNAGNNESAAPAAPAAAEPDNNPVDRADLQQGGTYVTAIGEIPPQSNALHQDSTVDGATLWTWYNPQILLSAPDGTVTPHPAYVSDRTVEEVDGNTVMTITFTDEAQFNDGTPMDWKTIEATWRVQSGEGDFQPNTTDGYRNIKSVEAGDTDKTAVVTFDGTFAWTDALFFQVIHPDAAKDAKTFNEAFLNTPHPEWGAGPYKIGTWDADKGTITFVPNEKWWGDEPMLDERTFRVMESTATINAFKAGEIDSTGTTTADRLAQVADMEGVVTYKAPDVSNGLLQFNSNNGPLQDINVRKAAMMSIDREQLKAIVYQGLDWEEPPAGSFNLYSFQEGYSDSFAEAGYEYNAETAGELLEEAGWTLGDDGIREKDGEKLTFSFTTFGDDPTGEARNRAIQQMMKQVGIDLVIDNHPSSEFSTVLTEGSWDTIILGFSSSDAFGVMWMCQVYCQDSGLNLSGTSDETFDQRIHEQVEALPTAEEQIPAAMKLEAELMSESWGIMPLYNGPVIITAKEGIANLSPEPYQGLDMFGVQPVENVGWVK</sequence>
<dbReference type="CDD" id="cd08501">
    <property type="entry name" value="PBP2_Lpqw"/>
    <property type="match status" value="1"/>
</dbReference>
<dbReference type="InterPro" id="IPR039424">
    <property type="entry name" value="SBP_5"/>
</dbReference>
<dbReference type="Pfam" id="PF00496">
    <property type="entry name" value="SBP_bac_5"/>
    <property type="match status" value="1"/>
</dbReference>
<accession>A0ABQ2MZF1</accession>
<dbReference type="PIRSF" id="PIRSF002741">
    <property type="entry name" value="MppA"/>
    <property type="match status" value="1"/>
</dbReference>
<feature type="domain" description="Solute-binding protein family 5" evidence="6">
    <location>
        <begin position="122"/>
        <end position="472"/>
    </location>
</feature>
<evidence type="ECO:0000313" key="7">
    <source>
        <dbReference type="EMBL" id="GGO60257.1"/>
    </source>
</evidence>
<dbReference type="EMBL" id="BMMQ01000001">
    <property type="protein sequence ID" value="GGO60257.1"/>
    <property type="molecule type" value="Genomic_DNA"/>
</dbReference>
<dbReference type="SUPFAM" id="SSF53850">
    <property type="entry name" value="Periplasmic binding protein-like II"/>
    <property type="match status" value="1"/>
</dbReference>
<keyword evidence="8" id="KW-1185">Reference proteome</keyword>
<protein>
    <submittedName>
        <fullName evidence="7">Peptide ABC transporter substrate-binding protein</fullName>
    </submittedName>
</protein>
<dbReference type="PROSITE" id="PS51257">
    <property type="entry name" value="PROKAR_LIPOPROTEIN"/>
    <property type="match status" value="1"/>
</dbReference>
<organism evidence="7 8">
    <name type="scientific">Microbacterium nanhaiense</name>
    <dbReference type="NCBI Taxonomy" id="1301026"/>
    <lineage>
        <taxon>Bacteria</taxon>
        <taxon>Bacillati</taxon>
        <taxon>Actinomycetota</taxon>
        <taxon>Actinomycetes</taxon>
        <taxon>Micrococcales</taxon>
        <taxon>Microbacteriaceae</taxon>
        <taxon>Microbacterium</taxon>
    </lineage>
</organism>
<evidence type="ECO:0000256" key="2">
    <source>
        <dbReference type="ARBA" id="ARBA00022448"/>
    </source>
</evidence>
<name>A0ABQ2MZF1_9MICO</name>
<feature type="signal peptide" evidence="5">
    <location>
        <begin position="1"/>
        <end position="22"/>
    </location>
</feature>
<feature type="region of interest" description="Disordered" evidence="4">
    <location>
        <begin position="35"/>
        <end position="59"/>
    </location>
</feature>
<evidence type="ECO:0000313" key="8">
    <source>
        <dbReference type="Proteomes" id="UP000638043"/>
    </source>
</evidence>
<dbReference type="Gene3D" id="3.40.190.10">
    <property type="entry name" value="Periplasmic binding protein-like II"/>
    <property type="match status" value="1"/>
</dbReference>
<evidence type="ECO:0000256" key="5">
    <source>
        <dbReference type="SAM" id="SignalP"/>
    </source>
</evidence>
<evidence type="ECO:0000256" key="3">
    <source>
        <dbReference type="ARBA" id="ARBA00022729"/>
    </source>
</evidence>
<keyword evidence="2" id="KW-0813">Transport</keyword>
<feature type="chain" id="PRO_5045236508" evidence="5">
    <location>
        <begin position="23"/>
        <end position="576"/>
    </location>
</feature>
<evidence type="ECO:0000256" key="4">
    <source>
        <dbReference type="SAM" id="MobiDB-lite"/>
    </source>
</evidence>
<dbReference type="Proteomes" id="UP000638043">
    <property type="component" value="Unassembled WGS sequence"/>
</dbReference>
<evidence type="ECO:0000259" key="6">
    <source>
        <dbReference type="Pfam" id="PF00496"/>
    </source>
</evidence>
<reference evidence="8" key="1">
    <citation type="journal article" date="2019" name="Int. J. Syst. Evol. Microbiol.">
        <title>The Global Catalogue of Microorganisms (GCM) 10K type strain sequencing project: providing services to taxonomists for standard genome sequencing and annotation.</title>
        <authorList>
            <consortium name="The Broad Institute Genomics Platform"/>
            <consortium name="The Broad Institute Genome Sequencing Center for Infectious Disease"/>
            <person name="Wu L."/>
            <person name="Ma J."/>
        </authorList>
    </citation>
    <scope>NUCLEOTIDE SEQUENCE [LARGE SCALE GENOMIC DNA]</scope>
    <source>
        <strain evidence="8">CGMCC 4.7181</strain>
    </source>
</reference>
<dbReference type="RefSeq" id="WP_188699818.1">
    <property type="nucleotide sequence ID" value="NZ_BMMQ01000001.1"/>
</dbReference>
<evidence type="ECO:0000256" key="1">
    <source>
        <dbReference type="ARBA" id="ARBA00005695"/>
    </source>
</evidence>
<gene>
    <name evidence="7" type="primary">oppA</name>
    <name evidence="7" type="ORF">GCM10010910_05220</name>
</gene>
<comment type="similarity">
    <text evidence="1">Belongs to the bacterial solute-binding protein 5 family.</text>
</comment>
<feature type="compositionally biased region" description="Low complexity" evidence="4">
    <location>
        <begin position="35"/>
        <end position="55"/>
    </location>
</feature>
<dbReference type="PANTHER" id="PTHR30290:SF9">
    <property type="entry name" value="OLIGOPEPTIDE-BINDING PROTEIN APPA"/>
    <property type="match status" value="1"/>
</dbReference>
<dbReference type="InterPro" id="IPR000914">
    <property type="entry name" value="SBP_5_dom"/>
</dbReference>
<proteinExistence type="inferred from homology"/>
<dbReference type="PANTHER" id="PTHR30290">
    <property type="entry name" value="PERIPLASMIC BINDING COMPONENT OF ABC TRANSPORTER"/>
    <property type="match status" value="1"/>
</dbReference>
<dbReference type="InterPro" id="IPR030678">
    <property type="entry name" value="Peptide/Ni-bd"/>
</dbReference>
<dbReference type="Gene3D" id="3.10.105.10">
    <property type="entry name" value="Dipeptide-binding Protein, Domain 3"/>
    <property type="match status" value="1"/>
</dbReference>
<keyword evidence="3 5" id="KW-0732">Signal</keyword>